<dbReference type="Proteomes" id="UP001501490">
    <property type="component" value="Unassembled WGS sequence"/>
</dbReference>
<dbReference type="SUPFAM" id="SSF141571">
    <property type="entry name" value="Pentapeptide repeat-like"/>
    <property type="match status" value="1"/>
</dbReference>
<name>A0ABP6ZVG0_9ACTN</name>
<dbReference type="InterPro" id="IPR001646">
    <property type="entry name" value="5peptide_repeat"/>
</dbReference>
<comment type="caution">
    <text evidence="1">The sequence shown here is derived from an EMBL/GenBank/DDBJ whole genome shotgun (WGS) entry which is preliminary data.</text>
</comment>
<evidence type="ECO:0000313" key="1">
    <source>
        <dbReference type="EMBL" id="GAA3619872.1"/>
    </source>
</evidence>
<dbReference type="Pfam" id="PF00805">
    <property type="entry name" value="Pentapeptide"/>
    <property type="match status" value="1"/>
</dbReference>
<reference evidence="2" key="1">
    <citation type="journal article" date="2019" name="Int. J. Syst. Evol. Microbiol.">
        <title>The Global Catalogue of Microorganisms (GCM) 10K type strain sequencing project: providing services to taxonomists for standard genome sequencing and annotation.</title>
        <authorList>
            <consortium name="The Broad Institute Genomics Platform"/>
            <consortium name="The Broad Institute Genome Sequencing Center for Infectious Disease"/>
            <person name="Wu L."/>
            <person name="Ma J."/>
        </authorList>
    </citation>
    <scope>NUCLEOTIDE SEQUENCE [LARGE SCALE GENOMIC DNA]</scope>
    <source>
        <strain evidence="2">JCM 16929</strain>
    </source>
</reference>
<dbReference type="EMBL" id="BAABAB010000015">
    <property type="protein sequence ID" value="GAA3619872.1"/>
    <property type="molecule type" value="Genomic_DNA"/>
</dbReference>
<proteinExistence type="predicted"/>
<evidence type="ECO:0000313" key="2">
    <source>
        <dbReference type="Proteomes" id="UP001501490"/>
    </source>
</evidence>
<sequence length="225" mass="24043">MGGVRASKSGPKPPEIVAPRLGAHLGDAIAEDAIDAELHSDERYVDADFTGLNLTSTSFIGCSFERARLLDTVLRGAQFSDCVLDELDAPTLSAPRSSWRSTTVAGSRIGSGELYESTWRSVVIEGGKINYLNARSAAWRDVAFRDCVIDELDLSYGKISRLVLDGCRIGTLDVSNASLTDVDLRGARLSTVNGLGGLAGAWITETQLFEFAPLLATQLGIHIAV</sequence>
<keyword evidence="2" id="KW-1185">Reference proteome</keyword>
<accession>A0ABP6ZVG0</accession>
<organism evidence="1 2">
    <name type="scientific">Microlunatus ginsengisoli</name>
    <dbReference type="NCBI Taxonomy" id="363863"/>
    <lineage>
        <taxon>Bacteria</taxon>
        <taxon>Bacillati</taxon>
        <taxon>Actinomycetota</taxon>
        <taxon>Actinomycetes</taxon>
        <taxon>Propionibacteriales</taxon>
        <taxon>Propionibacteriaceae</taxon>
        <taxon>Microlunatus</taxon>
    </lineage>
</organism>
<protein>
    <submittedName>
        <fullName evidence="1">Pentapeptide repeat-containing protein</fullName>
    </submittedName>
</protein>
<dbReference type="Gene3D" id="2.160.20.80">
    <property type="entry name" value="E3 ubiquitin-protein ligase SopA"/>
    <property type="match status" value="1"/>
</dbReference>
<gene>
    <name evidence="1" type="ORF">GCM10022236_22630</name>
</gene>